<gene>
    <name evidence="1" type="ORF">MM415A03408_0011</name>
    <name evidence="2" type="ORF">MM415B02856_0012</name>
</gene>
<evidence type="ECO:0000313" key="1">
    <source>
        <dbReference type="EMBL" id="QJA71021.1"/>
    </source>
</evidence>
<dbReference type="Gene3D" id="3.30.420.10">
    <property type="entry name" value="Ribonuclease H-like superfamily/Ribonuclease H"/>
    <property type="match status" value="1"/>
</dbReference>
<evidence type="ECO:0008006" key="3">
    <source>
        <dbReference type="Google" id="ProtNLM"/>
    </source>
</evidence>
<dbReference type="EMBL" id="MT142745">
    <property type="protein sequence ID" value="QJA87983.1"/>
    <property type="molecule type" value="Genomic_DNA"/>
</dbReference>
<dbReference type="GO" id="GO:0003676">
    <property type="term" value="F:nucleic acid binding"/>
    <property type="evidence" value="ECO:0007669"/>
    <property type="project" value="InterPro"/>
</dbReference>
<proteinExistence type="predicted"/>
<organism evidence="1">
    <name type="scientific">viral metagenome</name>
    <dbReference type="NCBI Taxonomy" id="1070528"/>
    <lineage>
        <taxon>unclassified sequences</taxon>
        <taxon>metagenomes</taxon>
        <taxon>organismal metagenomes</taxon>
    </lineage>
</organism>
<reference evidence="1" key="1">
    <citation type="submission" date="2020-03" db="EMBL/GenBank/DDBJ databases">
        <title>The deep terrestrial virosphere.</title>
        <authorList>
            <person name="Holmfeldt K."/>
            <person name="Nilsson E."/>
            <person name="Simone D."/>
            <person name="Lopez-Fernandez M."/>
            <person name="Wu X."/>
            <person name="de Brujin I."/>
            <person name="Lundin D."/>
            <person name="Andersson A."/>
            <person name="Bertilsson S."/>
            <person name="Dopson M."/>
        </authorList>
    </citation>
    <scope>NUCLEOTIDE SEQUENCE</scope>
    <source>
        <strain evidence="1">MM415A03408</strain>
        <strain evidence="2">MM415B02856</strain>
    </source>
</reference>
<dbReference type="InterPro" id="IPR036397">
    <property type="entry name" value="RNaseH_sf"/>
</dbReference>
<name>A0A6M3JPL2_9ZZZZ</name>
<sequence length="175" mass="20023">MSIIVVDIEADGPVPGIYSMTEIGAVLVKEPLDVTFYGTLSPISKMFQQKALAVTGRTRPDTLQFDDPKKTMERFKQWLDENCTPPYIFLSDNNGFDFAFASYYFHLYLSHNPFGYSSRNLNDLFKGIQRDMRASFKGLRKTPHDHNPVNDAKGNAEALLEMIKLYDLKGFDKYM</sequence>
<dbReference type="InterPro" id="IPR012337">
    <property type="entry name" value="RNaseH-like_sf"/>
</dbReference>
<dbReference type="AlphaFoldDB" id="A0A6M3JPL2"/>
<dbReference type="SUPFAM" id="SSF53098">
    <property type="entry name" value="Ribonuclease H-like"/>
    <property type="match status" value="1"/>
</dbReference>
<accession>A0A6M3JPL2</accession>
<evidence type="ECO:0000313" key="2">
    <source>
        <dbReference type="EMBL" id="QJA87983.1"/>
    </source>
</evidence>
<protein>
    <recommendedName>
        <fullName evidence="3">Exonuclease</fullName>
    </recommendedName>
</protein>
<dbReference type="EMBL" id="MT141840">
    <property type="protein sequence ID" value="QJA71021.1"/>
    <property type="molecule type" value="Genomic_DNA"/>
</dbReference>